<organism evidence="14 15">
    <name type="scientific">Dactylosporangium cerinum</name>
    <dbReference type="NCBI Taxonomy" id="1434730"/>
    <lineage>
        <taxon>Bacteria</taxon>
        <taxon>Bacillati</taxon>
        <taxon>Actinomycetota</taxon>
        <taxon>Actinomycetes</taxon>
        <taxon>Micromonosporales</taxon>
        <taxon>Micromonosporaceae</taxon>
        <taxon>Dactylosporangium</taxon>
    </lineage>
</organism>
<comment type="cofactor">
    <cofactor evidence="1">
        <name>FMN</name>
        <dbReference type="ChEBI" id="CHEBI:58210"/>
    </cofactor>
</comment>
<evidence type="ECO:0000256" key="6">
    <source>
        <dbReference type="ARBA" id="ARBA00022643"/>
    </source>
</evidence>
<dbReference type="Gene3D" id="3.10.20.600">
    <property type="match status" value="1"/>
</dbReference>
<keyword evidence="8" id="KW-0408">Iron</keyword>
<feature type="region of interest" description="Disordered" evidence="10">
    <location>
        <begin position="1"/>
        <end position="35"/>
    </location>
</feature>
<reference evidence="15" key="1">
    <citation type="journal article" date="2019" name="Int. J. Syst. Evol. Microbiol.">
        <title>The Global Catalogue of Microorganisms (GCM) 10K type strain sequencing project: providing services to taxonomists for standard genome sequencing and annotation.</title>
        <authorList>
            <consortium name="The Broad Institute Genomics Platform"/>
            <consortium name="The Broad Institute Genome Sequencing Center for Infectious Disease"/>
            <person name="Wu L."/>
            <person name="Ma J."/>
        </authorList>
    </citation>
    <scope>NUCLEOTIDE SEQUENCE [LARGE SCALE GENOMIC DNA]</scope>
    <source>
        <strain evidence="15">CGMCC 4.7152</strain>
    </source>
</reference>
<evidence type="ECO:0000313" key="14">
    <source>
        <dbReference type="EMBL" id="MFC4997632.1"/>
    </source>
</evidence>
<comment type="cofactor">
    <cofactor evidence="2">
        <name>[4Fe-4S] cluster</name>
        <dbReference type="ChEBI" id="CHEBI:49883"/>
    </cofactor>
</comment>
<dbReference type="InterPro" id="IPR011538">
    <property type="entry name" value="Nuo51_FMN-bd"/>
</dbReference>
<evidence type="ECO:0000259" key="11">
    <source>
        <dbReference type="Pfam" id="PF01512"/>
    </source>
</evidence>
<dbReference type="Proteomes" id="UP001595912">
    <property type="component" value="Unassembled WGS sequence"/>
</dbReference>
<feature type="compositionally biased region" description="Basic and acidic residues" evidence="10">
    <location>
        <begin position="16"/>
        <end position="30"/>
    </location>
</feature>
<protein>
    <submittedName>
        <fullName evidence="14">NADH-ubiquinone oxidoreductase-F iron-sulfur binding region domain-containing protein</fullName>
    </submittedName>
</protein>
<name>A0ABV9VRV8_9ACTN</name>
<dbReference type="SUPFAM" id="SSF142984">
    <property type="entry name" value="Nqo1 middle domain-like"/>
    <property type="match status" value="1"/>
</dbReference>
<dbReference type="SUPFAM" id="SSF142019">
    <property type="entry name" value="Nqo1 FMN-binding domain-like"/>
    <property type="match status" value="1"/>
</dbReference>
<dbReference type="Pfam" id="PF10531">
    <property type="entry name" value="SLBB"/>
    <property type="match status" value="1"/>
</dbReference>
<sequence>MTAVLTAGPLLGTGHPDLRSHADLRGHETTHGPLPRLPHDVLIGVVRDAGLTGHGGAGFPTHLKLAAVRENGGGRRPPVVVGNGAEGEPGSAKDRTLLARAPHLVLDGLQLAAAAVGAAKAYLYVRPATAGPLARAVQERRAAGRDAVPVVVHRAQEAFLSGEESAVVSVLSGGRAVPRDKLRRVTESGVGGAPTLVQNVETLAQLALVARHGADWFRRSRTFLATVTGPVGRPGVYEVPHGVALAALLSAAGGPVPAPRAVLVGGFHGAWVPGDAVEVPVTREGLAPHGASPGAGVVIPLAAGECGLARTAQIVGYLAGAGAKQCGPCLNGLPRLAATMAALARMEGDPSLPAGVARLAALVHGRGACGHPDGTVRLIRSAMTVFAADVTAHLHGGCLEGARP</sequence>
<dbReference type="Pfam" id="PF01512">
    <property type="entry name" value="Complex1_51K"/>
    <property type="match status" value="1"/>
</dbReference>
<comment type="caution">
    <text evidence="14">The sequence shown here is derived from an EMBL/GenBank/DDBJ whole genome shotgun (WGS) entry which is preliminary data.</text>
</comment>
<dbReference type="EMBL" id="JBHSIU010000010">
    <property type="protein sequence ID" value="MFC4997632.1"/>
    <property type="molecule type" value="Genomic_DNA"/>
</dbReference>
<evidence type="ECO:0000256" key="5">
    <source>
        <dbReference type="ARBA" id="ARBA00022630"/>
    </source>
</evidence>
<dbReference type="InterPro" id="IPR037225">
    <property type="entry name" value="Nuo51_FMN-bd_sf"/>
</dbReference>
<gene>
    <name evidence="14" type="ORF">ACFPIJ_07325</name>
</gene>
<keyword evidence="7" id="KW-0479">Metal-binding</keyword>
<dbReference type="PANTHER" id="PTHR11780">
    <property type="entry name" value="NADH-UBIQUINONE OXIDOREDUCTASE FLAVOPROTEIN 1 NDUFV1"/>
    <property type="match status" value="1"/>
</dbReference>
<evidence type="ECO:0000259" key="13">
    <source>
        <dbReference type="Pfam" id="PF10589"/>
    </source>
</evidence>
<evidence type="ECO:0000256" key="9">
    <source>
        <dbReference type="ARBA" id="ARBA00023014"/>
    </source>
</evidence>
<dbReference type="Gene3D" id="3.40.50.11540">
    <property type="entry name" value="NADH-ubiquinone oxidoreductase 51kDa subunit"/>
    <property type="match status" value="1"/>
</dbReference>
<evidence type="ECO:0000256" key="10">
    <source>
        <dbReference type="SAM" id="MobiDB-lite"/>
    </source>
</evidence>
<evidence type="ECO:0000313" key="15">
    <source>
        <dbReference type="Proteomes" id="UP001595912"/>
    </source>
</evidence>
<dbReference type="PANTHER" id="PTHR11780:SF10">
    <property type="entry name" value="NADH DEHYDROGENASE [UBIQUINONE] FLAVOPROTEIN 1, MITOCHONDRIAL"/>
    <property type="match status" value="1"/>
</dbReference>
<feature type="domain" description="NADH-ubiquinone oxidoreductase 51kDa subunit iron-sulphur binding" evidence="13">
    <location>
        <begin position="313"/>
        <end position="393"/>
    </location>
</feature>
<keyword evidence="6" id="KW-0288">FMN</keyword>
<evidence type="ECO:0000256" key="4">
    <source>
        <dbReference type="ARBA" id="ARBA00022485"/>
    </source>
</evidence>
<comment type="similarity">
    <text evidence="3">Belongs to the complex I 51 kDa subunit family.</text>
</comment>
<evidence type="ECO:0000259" key="12">
    <source>
        <dbReference type="Pfam" id="PF10531"/>
    </source>
</evidence>
<dbReference type="SUPFAM" id="SSF140490">
    <property type="entry name" value="Nqo1C-terminal domain-like"/>
    <property type="match status" value="1"/>
</dbReference>
<keyword evidence="15" id="KW-1185">Reference proteome</keyword>
<keyword evidence="9" id="KW-0411">Iron-sulfur</keyword>
<keyword evidence="5" id="KW-0285">Flavoprotein</keyword>
<feature type="domain" description="NADH-ubiquinone oxidoreductase 51kDa subunit FMN-binding" evidence="11">
    <location>
        <begin position="46"/>
        <end position="206"/>
    </location>
</feature>
<dbReference type="InterPro" id="IPR019554">
    <property type="entry name" value="Soluble_ligand-bd"/>
</dbReference>
<evidence type="ECO:0000256" key="3">
    <source>
        <dbReference type="ARBA" id="ARBA00007523"/>
    </source>
</evidence>
<feature type="domain" description="Soluble ligand binding" evidence="12">
    <location>
        <begin position="225"/>
        <end position="260"/>
    </location>
</feature>
<dbReference type="Gene3D" id="1.20.1440.230">
    <property type="entry name" value="NADH-ubiquinone oxidoreductase 51kDa subunit, iron-sulphur binding domain"/>
    <property type="match status" value="1"/>
</dbReference>
<keyword evidence="4" id="KW-0004">4Fe-4S</keyword>
<dbReference type="RefSeq" id="WP_380113863.1">
    <property type="nucleotide sequence ID" value="NZ_JBHSIU010000010.1"/>
</dbReference>
<dbReference type="InterPro" id="IPR037207">
    <property type="entry name" value="Nuop51_4Fe4S-bd_sf"/>
</dbReference>
<evidence type="ECO:0000256" key="8">
    <source>
        <dbReference type="ARBA" id="ARBA00023004"/>
    </source>
</evidence>
<evidence type="ECO:0000256" key="7">
    <source>
        <dbReference type="ARBA" id="ARBA00022723"/>
    </source>
</evidence>
<dbReference type="Pfam" id="PF10589">
    <property type="entry name" value="NADH_4Fe-4S"/>
    <property type="match status" value="1"/>
</dbReference>
<dbReference type="InterPro" id="IPR050837">
    <property type="entry name" value="ComplexI_51kDa_subunit"/>
</dbReference>
<accession>A0ABV9VRV8</accession>
<evidence type="ECO:0000256" key="2">
    <source>
        <dbReference type="ARBA" id="ARBA00001966"/>
    </source>
</evidence>
<evidence type="ECO:0000256" key="1">
    <source>
        <dbReference type="ARBA" id="ARBA00001917"/>
    </source>
</evidence>
<proteinExistence type="inferred from homology"/>
<dbReference type="InterPro" id="IPR019575">
    <property type="entry name" value="Nuop51_4Fe4S-bd"/>
</dbReference>